<dbReference type="GO" id="GO:0009254">
    <property type="term" value="P:peptidoglycan turnover"/>
    <property type="evidence" value="ECO:0007669"/>
    <property type="project" value="InterPro"/>
</dbReference>
<keyword evidence="5" id="KW-1185">Reference proteome</keyword>
<dbReference type="PANTHER" id="PTHR39160:SF4">
    <property type="entry name" value="RESUSCITATION-PROMOTING FACTOR RPFB"/>
    <property type="match status" value="1"/>
</dbReference>
<dbReference type="Proteomes" id="UP000193834">
    <property type="component" value="Unassembled WGS sequence"/>
</dbReference>
<sequence>MKKRLLVTVTGVLLSVATVLAILPVYASSDEPEGSANSFYTVAQEYKLGMESLLADHPMIAAKDTVGGIEMSMPAPTKEFQALNPLHAASVQAEGQASSEEAKPATEAKAAKSAAATPVNKPKKNVPKNVITINGRDMKYAKKLSMKATAYTAHPSENGPWGAVDALGNDLKLGTVAVDPDVIPLGTKLFVTGYQFRHLPEGGYVAVASDTGSKIKKKRIDLFVPVSKKVGSTFGVQQIEVYVLK</sequence>
<accession>A0A1X7J9E8</accession>
<evidence type="ECO:0000256" key="2">
    <source>
        <dbReference type="SAM" id="MobiDB-lite"/>
    </source>
</evidence>
<feature type="compositionally biased region" description="Low complexity" evidence="2">
    <location>
        <begin position="111"/>
        <end position="120"/>
    </location>
</feature>
<dbReference type="InterPro" id="IPR036908">
    <property type="entry name" value="RlpA-like_sf"/>
</dbReference>
<dbReference type="InterPro" id="IPR051933">
    <property type="entry name" value="Resuscitation_pf_RpfB"/>
</dbReference>
<evidence type="ECO:0000313" key="5">
    <source>
        <dbReference type="Proteomes" id="UP000193834"/>
    </source>
</evidence>
<proteinExistence type="predicted"/>
<gene>
    <name evidence="4" type="ORF">SAMN06295960_1353</name>
</gene>
<reference evidence="4 5" key="1">
    <citation type="submission" date="2017-04" db="EMBL/GenBank/DDBJ databases">
        <authorList>
            <person name="Afonso C.L."/>
            <person name="Miller P.J."/>
            <person name="Scott M.A."/>
            <person name="Spackman E."/>
            <person name="Goraichik I."/>
            <person name="Dimitrov K.M."/>
            <person name="Suarez D.L."/>
            <person name="Swayne D.E."/>
        </authorList>
    </citation>
    <scope>NUCLEOTIDE SEQUENCE [LARGE SCALE GENOMIC DNA]</scope>
    <source>
        <strain evidence="4 5">11</strain>
    </source>
</reference>
<name>A0A1X7J9E8_9BACL</name>
<organism evidence="4 5">
    <name type="scientific">Paenibacillus aquistagni</name>
    <dbReference type="NCBI Taxonomy" id="1852522"/>
    <lineage>
        <taxon>Bacteria</taxon>
        <taxon>Bacillati</taxon>
        <taxon>Bacillota</taxon>
        <taxon>Bacilli</taxon>
        <taxon>Bacillales</taxon>
        <taxon>Paenibacillaceae</taxon>
        <taxon>Paenibacillus</taxon>
    </lineage>
</organism>
<dbReference type="InterPro" id="IPR010611">
    <property type="entry name" value="3D_dom"/>
</dbReference>
<feature type="region of interest" description="Disordered" evidence="2">
    <location>
        <begin position="91"/>
        <end position="127"/>
    </location>
</feature>
<feature type="compositionally biased region" description="Basic and acidic residues" evidence="2">
    <location>
        <begin position="100"/>
        <end position="110"/>
    </location>
</feature>
<dbReference type="Pfam" id="PF06725">
    <property type="entry name" value="3D"/>
    <property type="match status" value="1"/>
</dbReference>
<dbReference type="RefSeq" id="WP_085493504.1">
    <property type="nucleotide sequence ID" value="NZ_FXAZ01000001.1"/>
</dbReference>
<dbReference type="AlphaFoldDB" id="A0A1X7J9E8"/>
<feature type="domain" description="3D" evidence="3">
    <location>
        <begin position="175"/>
        <end position="245"/>
    </location>
</feature>
<dbReference type="Gene3D" id="2.40.40.10">
    <property type="entry name" value="RlpA-like domain"/>
    <property type="match status" value="1"/>
</dbReference>
<dbReference type="CDD" id="cd22786">
    <property type="entry name" value="DPBB_YuiC-like"/>
    <property type="match status" value="1"/>
</dbReference>
<evidence type="ECO:0000256" key="1">
    <source>
        <dbReference type="ARBA" id="ARBA00022729"/>
    </source>
</evidence>
<dbReference type="OrthoDB" id="9798935at2"/>
<keyword evidence="1" id="KW-0732">Signal</keyword>
<dbReference type="PANTHER" id="PTHR39160">
    <property type="entry name" value="CELL WALL-BINDING PROTEIN YOCH"/>
    <property type="match status" value="1"/>
</dbReference>
<dbReference type="GO" id="GO:0004553">
    <property type="term" value="F:hydrolase activity, hydrolyzing O-glycosyl compounds"/>
    <property type="evidence" value="ECO:0007669"/>
    <property type="project" value="InterPro"/>
</dbReference>
<dbReference type="SUPFAM" id="SSF50685">
    <property type="entry name" value="Barwin-like endoglucanases"/>
    <property type="match status" value="1"/>
</dbReference>
<evidence type="ECO:0000259" key="3">
    <source>
        <dbReference type="Pfam" id="PF06725"/>
    </source>
</evidence>
<dbReference type="STRING" id="1852522.SAMN06295960_1353"/>
<dbReference type="GO" id="GO:0019867">
    <property type="term" value="C:outer membrane"/>
    <property type="evidence" value="ECO:0007669"/>
    <property type="project" value="InterPro"/>
</dbReference>
<evidence type="ECO:0000313" key="4">
    <source>
        <dbReference type="EMBL" id="SMG24139.1"/>
    </source>
</evidence>
<protein>
    <submittedName>
        <fullName evidence="4">3D (Asp-Asp-Asp) domain-containing protein</fullName>
    </submittedName>
</protein>
<dbReference type="EMBL" id="FXAZ01000001">
    <property type="protein sequence ID" value="SMG24139.1"/>
    <property type="molecule type" value="Genomic_DNA"/>
</dbReference>